<feature type="transmembrane region" description="Helical" evidence="1">
    <location>
        <begin position="40"/>
        <end position="60"/>
    </location>
</feature>
<dbReference type="OrthoDB" id="9800167at2"/>
<name>A0A158ESG2_CABSO</name>
<dbReference type="EMBL" id="FCOC02000001">
    <property type="protein sequence ID" value="SAL10528.1"/>
    <property type="molecule type" value="Genomic_DNA"/>
</dbReference>
<feature type="transmembrane region" description="Helical" evidence="1">
    <location>
        <begin position="66"/>
        <end position="86"/>
    </location>
</feature>
<dbReference type="Pfam" id="PF00487">
    <property type="entry name" value="FA_desaturase"/>
    <property type="match status" value="1"/>
</dbReference>
<keyword evidence="1" id="KW-0812">Transmembrane</keyword>
<evidence type="ECO:0000313" key="3">
    <source>
        <dbReference type="EMBL" id="SAL10528.1"/>
    </source>
</evidence>
<accession>A0A158ESG2</accession>
<evidence type="ECO:0000259" key="2">
    <source>
        <dbReference type="Pfam" id="PF00487"/>
    </source>
</evidence>
<dbReference type="PANTHER" id="PTHR12879:SF8">
    <property type="entry name" value="SPHINGOLIPID DELTA(4)-DESATURASE DES1"/>
    <property type="match status" value="1"/>
</dbReference>
<dbReference type="PANTHER" id="PTHR12879">
    <property type="entry name" value="SPHINGOLIPID DELTA 4 DESATURASE/C-4 HYDROXYLASE PROTEIN DES2"/>
    <property type="match status" value="1"/>
</dbReference>
<dbReference type="GO" id="GO:0042284">
    <property type="term" value="F:sphingolipid delta-4 desaturase activity"/>
    <property type="evidence" value="ECO:0007669"/>
    <property type="project" value="TreeGrafter"/>
</dbReference>
<keyword evidence="1" id="KW-0472">Membrane</keyword>
<proteinExistence type="predicted"/>
<dbReference type="RefSeq" id="WP_157766562.1">
    <property type="nucleotide sequence ID" value="NZ_FCOC02000001.1"/>
</dbReference>
<feature type="transmembrane region" description="Helical" evidence="1">
    <location>
        <begin position="197"/>
        <end position="221"/>
    </location>
</feature>
<sequence length="329" mass="37088">MTNDGLNASRLGSEEWPLTGGAMVPKKSLKVLRERSNVPGLLHLAAHIGALLLTGSMIYLSMGTLWIIPATLLHGAIIVLLFAPLHECSHGTAFRSRWLNTTVGMFAAVVSMRPFLYFKYRHTAHHTYTQHEHLDPDIVPFPSTLREYVLLILGVSFWPKMIGTYWRGLTGRFSPVELSFIPESDIRRVRREIVLTLALYVAVAMISIALHSWAAVIYWLLPRFVGEPVLRAIRMAEHTGAEESPDLLANTRTTLANPVFRTLYWNMPFHAEHHVASSVPFHALARLHKEMRPHLNCVANGYVEVHTQIIREILARRRFARQSSTGGPA</sequence>
<reference evidence="3 4" key="1">
    <citation type="submission" date="2016-01" db="EMBL/GenBank/DDBJ databases">
        <authorList>
            <person name="Oliw E.H."/>
        </authorList>
    </citation>
    <scope>NUCLEOTIDE SEQUENCE [LARGE SCALE GENOMIC DNA]</scope>
    <source>
        <strain evidence="3">LMG 22029</strain>
    </source>
</reference>
<evidence type="ECO:0000256" key="1">
    <source>
        <dbReference type="SAM" id="Phobius"/>
    </source>
</evidence>
<organism evidence="3 4">
    <name type="scientific">Caballeronia sordidicola</name>
    <name type="common">Burkholderia sordidicola</name>
    <dbReference type="NCBI Taxonomy" id="196367"/>
    <lineage>
        <taxon>Bacteria</taxon>
        <taxon>Pseudomonadati</taxon>
        <taxon>Pseudomonadota</taxon>
        <taxon>Betaproteobacteria</taxon>
        <taxon>Burkholderiales</taxon>
        <taxon>Burkholderiaceae</taxon>
        <taxon>Caballeronia</taxon>
    </lineage>
</organism>
<dbReference type="GO" id="GO:0016020">
    <property type="term" value="C:membrane"/>
    <property type="evidence" value="ECO:0007669"/>
    <property type="project" value="GOC"/>
</dbReference>
<evidence type="ECO:0000313" key="4">
    <source>
        <dbReference type="Proteomes" id="UP000054893"/>
    </source>
</evidence>
<feature type="domain" description="Fatty acid desaturase" evidence="2">
    <location>
        <begin position="67"/>
        <end position="294"/>
    </location>
</feature>
<keyword evidence="1" id="KW-1133">Transmembrane helix</keyword>
<dbReference type="Proteomes" id="UP000054893">
    <property type="component" value="Unassembled WGS sequence"/>
</dbReference>
<dbReference type="InterPro" id="IPR005804">
    <property type="entry name" value="FA_desaturase_dom"/>
</dbReference>
<feature type="transmembrane region" description="Helical" evidence="1">
    <location>
        <begin position="138"/>
        <end position="158"/>
    </location>
</feature>
<gene>
    <name evidence="3" type="ORF">AWB64_00292</name>
</gene>
<dbReference type="GO" id="GO:0046513">
    <property type="term" value="P:ceramide biosynthetic process"/>
    <property type="evidence" value="ECO:0007669"/>
    <property type="project" value="TreeGrafter"/>
</dbReference>
<feature type="transmembrane region" description="Helical" evidence="1">
    <location>
        <begin position="98"/>
        <end position="118"/>
    </location>
</feature>
<protein>
    <submittedName>
        <fullName evidence="3">Fatty acid desaturase</fullName>
    </submittedName>
</protein>
<dbReference type="AlphaFoldDB" id="A0A158ESG2"/>